<reference evidence="1 2" key="1">
    <citation type="submission" date="2021-06" db="EMBL/GenBank/DDBJ databases">
        <title>Caerostris darwini draft genome.</title>
        <authorList>
            <person name="Kono N."/>
            <person name="Arakawa K."/>
        </authorList>
    </citation>
    <scope>NUCLEOTIDE SEQUENCE [LARGE SCALE GENOMIC DNA]</scope>
</reference>
<organism evidence="1 2">
    <name type="scientific">Caerostris darwini</name>
    <dbReference type="NCBI Taxonomy" id="1538125"/>
    <lineage>
        <taxon>Eukaryota</taxon>
        <taxon>Metazoa</taxon>
        <taxon>Ecdysozoa</taxon>
        <taxon>Arthropoda</taxon>
        <taxon>Chelicerata</taxon>
        <taxon>Arachnida</taxon>
        <taxon>Araneae</taxon>
        <taxon>Araneomorphae</taxon>
        <taxon>Entelegynae</taxon>
        <taxon>Araneoidea</taxon>
        <taxon>Araneidae</taxon>
        <taxon>Caerostris</taxon>
    </lineage>
</organism>
<comment type="caution">
    <text evidence="1">The sequence shown here is derived from an EMBL/GenBank/DDBJ whole genome shotgun (WGS) entry which is preliminary data.</text>
</comment>
<sequence>MTTESDFFSSFFGWEELCPSGFRLAFPFTLFQLRDMKASFPSHVFQENFGGASSRLYSHFPLFFWDRFKNVSVRKHFSCCHVSENFRLFFLPFSSFSFFPFSQIEAIKQV</sequence>
<protein>
    <submittedName>
        <fullName evidence="1">Uncharacterized protein</fullName>
    </submittedName>
</protein>
<dbReference type="Proteomes" id="UP001054837">
    <property type="component" value="Unassembled WGS sequence"/>
</dbReference>
<accession>A0AAV4MDM3</accession>
<evidence type="ECO:0000313" key="2">
    <source>
        <dbReference type="Proteomes" id="UP001054837"/>
    </source>
</evidence>
<dbReference type="AlphaFoldDB" id="A0AAV4MDM3"/>
<keyword evidence="2" id="KW-1185">Reference proteome</keyword>
<gene>
    <name evidence="1" type="ORF">CDAR_488091</name>
</gene>
<proteinExistence type="predicted"/>
<evidence type="ECO:0000313" key="1">
    <source>
        <dbReference type="EMBL" id="GIX69506.1"/>
    </source>
</evidence>
<name>A0AAV4MDM3_9ARAC</name>
<dbReference type="EMBL" id="BPLQ01000276">
    <property type="protein sequence ID" value="GIX69506.1"/>
    <property type="molecule type" value="Genomic_DNA"/>
</dbReference>